<dbReference type="InterPro" id="IPR013149">
    <property type="entry name" value="ADH-like_C"/>
</dbReference>
<evidence type="ECO:0000256" key="4">
    <source>
        <dbReference type="ARBA" id="ARBA00023002"/>
    </source>
</evidence>
<name>A0ABX0C300_9PSEU</name>
<organism evidence="7 8">
    <name type="scientific">Amycolatopsis rubida</name>
    <dbReference type="NCBI Taxonomy" id="112413"/>
    <lineage>
        <taxon>Bacteria</taxon>
        <taxon>Bacillati</taxon>
        <taxon>Actinomycetota</taxon>
        <taxon>Actinomycetes</taxon>
        <taxon>Pseudonocardiales</taxon>
        <taxon>Pseudonocardiaceae</taxon>
        <taxon>Amycolatopsis</taxon>
    </lineage>
</organism>
<dbReference type="InterPro" id="IPR050129">
    <property type="entry name" value="Zn_alcohol_dh"/>
</dbReference>
<dbReference type="InterPro" id="IPR011032">
    <property type="entry name" value="GroES-like_sf"/>
</dbReference>
<dbReference type="EMBL" id="JAAGNC010000189">
    <property type="protein sequence ID" value="NEC61175.1"/>
    <property type="molecule type" value="Genomic_DNA"/>
</dbReference>
<protein>
    <submittedName>
        <fullName evidence="7">Zinc-binding dehydrogenase</fullName>
    </submittedName>
</protein>
<dbReference type="InterPro" id="IPR020843">
    <property type="entry name" value="ER"/>
</dbReference>
<dbReference type="Pfam" id="PF08240">
    <property type="entry name" value="ADH_N"/>
    <property type="match status" value="1"/>
</dbReference>
<dbReference type="Pfam" id="PF00107">
    <property type="entry name" value="ADH_zinc_N"/>
    <property type="match status" value="1"/>
</dbReference>
<comment type="similarity">
    <text evidence="5">Belongs to the zinc-containing alcohol dehydrogenase family.</text>
</comment>
<dbReference type="InterPro" id="IPR002328">
    <property type="entry name" value="ADH_Zn_CS"/>
</dbReference>
<proteinExistence type="inferred from homology"/>
<evidence type="ECO:0000256" key="1">
    <source>
        <dbReference type="ARBA" id="ARBA00001947"/>
    </source>
</evidence>
<dbReference type="Gene3D" id="3.90.180.10">
    <property type="entry name" value="Medium-chain alcohol dehydrogenases, catalytic domain"/>
    <property type="match status" value="1"/>
</dbReference>
<dbReference type="PANTHER" id="PTHR43401:SF1">
    <property type="entry name" value="ENOYL REDUCTASE (ER) DOMAIN-CONTAINING PROTEIN"/>
    <property type="match status" value="1"/>
</dbReference>
<evidence type="ECO:0000256" key="5">
    <source>
        <dbReference type="RuleBase" id="RU361277"/>
    </source>
</evidence>
<accession>A0ABX0C300</accession>
<dbReference type="PANTHER" id="PTHR43401">
    <property type="entry name" value="L-THREONINE 3-DEHYDROGENASE"/>
    <property type="match status" value="1"/>
</dbReference>
<dbReference type="CDD" id="cd08231">
    <property type="entry name" value="MDR_TM0436_like"/>
    <property type="match status" value="1"/>
</dbReference>
<keyword evidence="3 5" id="KW-0862">Zinc</keyword>
<feature type="domain" description="Enoyl reductase (ER)" evidence="6">
    <location>
        <begin position="15"/>
        <end position="363"/>
    </location>
</feature>
<dbReference type="Proteomes" id="UP000470404">
    <property type="component" value="Unassembled WGS sequence"/>
</dbReference>
<evidence type="ECO:0000259" key="6">
    <source>
        <dbReference type="SMART" id="SM00829"/>
    </source>
</evidence>
<reference evidence="7 8" key="1">
    <citation type="submission" date="2020-01" db="EMBL/GenBank/DDBJ databases">
        <title>Insect and environment-associated Actinomycetes.</title>
        <authorList>
            <person name="Currrie C."/>
            <person name="Chevrette M."/>
            <person name="Carlson C."/>
            <person name="Stubbendieck R."/>
            <person name="Wendt-Pienkowski E."/>
        </authorList>
    </citation>
    <scope>NUCLEOTIDE SEQUENCE [LARGE SCALE GENOMIC DNA]</scope>
    <source>
        <strain evidence="7 8">SID8386</strain>
    </source>
</reference>
<dbReference type="SUPFAM" id="SSF51735">
    <property type="entry name" value="NAD(P)-binding Rossmann-fold domains"/>
    <property type="match status" value="1"/>
</dbReference>
<keyword evidence="8" id="KW-1185">Reference proteome</keyword>
<keyword evidence="4" id="KW-0560">Oxidoreductase</keyword>
<gene>
    <name evidence="7" type="ORF">G3I59_37655</name>
</gene>
<dbReference type="Gene3D" id="3.40.50.720">
    <property type="entry name" value="NAD(P)-binding Rossmann-like Domain"/>
    <property type="match status" value="1"/>
</dbReference>
<comment type="caution">
    <text evidence="7">The sequence shown here is derived from an EMBL/GenBank/DDBJ whole genome shotgun (WGS) entry which is preliminary data.</text>
</comment>
<keyword evidence="2 5" id="KW-0479">Metal-binding</keyword>
<sequence>MTMRMAKRAVLVEPGAPIEIWDCPVPPASGGDIVVAVEMAGVCGTDHHYSLGEVELPGPMVLGHEGIGRVEELGPDVSTDYAGEKIEPGDLVYWVPLRPCHRCHACTVLEDTSLCPNLSPGRFRAAELPPSATYTEFAVLPAGMAYFRVPPGTPPEAVIAFGCAMPTMLHAMERLGGVEYGQSVVVQGCGPVGLAAVLLSRLAGAGDITVIGGPPARLKMAERLGATATIDIGAAPDSEERFAAIMAASANRGAEVVIEAAGKLPAFEEGMRLVARGGRYLVVGLWSAPGSTPLEPRRVNNANLRIIGSALSRPKHLHQAIAVARSCHQRFPLAEVVSHRFSLDQSQQALEALGRLETVKAVIVPR</sequence>
<evidence type="ECO:0000313" key="7">
    <source>
        <dbReference type="EMBL" id="NEC61175.1"/>
    </source>
</evidence>
<dbReference type="SUPFAM" id="SSF50129">
    <property type="entry name" value="GroES-like"/>
    <property type="match status" value="1"/>
</dbReference>
<evidence type="ECO:0000256" key="3">
    <source>
        <dbReference type="ARBA" id="ARBA00022833"/>
    </source>
</evidence>
<dbReference type="InterPro" id="IPR036291">
    <property type="entry name" value="NAD(P)-bd_dom_sf"/>
</dbReference>
<dbReference type="PROSITE" id="PS00059">
    <property type="entry name" value="ADH_ZINC"/>
    <property type="match status" value="1"/>
</dbReference>
<dbReference type="SMART" id="SM00829">
    <property type="entry name" value="PKS_ER"/>
    <property type="match status" value="1"/>
</dbReference>
<comment type="cofactor">
    <cofactor evidence="1 5">
        <name>Zn(2+)</name>
        <dbReference type="ChEBI" id="CHEBI:29105"/>
    </cofactor>
</comment>
<dbReference type="InterPro" id="IPR013154">
    <property type="entry name" value="ADH-like_N"/>
</dbReference>
<evidence type="ECO:0000313" key="8">
    <source>
        <dbReference type="Proteomes" id="UP000470404"/>
    </source>
</evidence>
<evidence type="ECO:0000256" key="2">
    <source>
        <dbReference type="ARBA" id="ARBA00022723"/>
    </source>
</evidence>